<proteinExistence type="predicted"/>
<feature type="region of interest" description="Disordered" evidence="9">
    <location>
        <begin position="516"/>
        <end position="599"/>
    </location>
</feature>
<evidence type="ECO:0000256" key="3">
    <source>
        <dbReference type="ARBA" id="ARBA00022679"/>
    </source>
</evidence>
<dbReference type="GO" id="GO:0005524">
    <property type="term" value="F:ATP binding"/>
    <property type="evidence" value="ECO:0007669"/>
    <property type="project" value="UniProtKB-KW"/>
</dbReference>
<keyword evidence="12" id="KW-1185">Reference proteome</keyword>
<comment type="catalytic activity">
    <reaction evidence="8">
        <text>L-seryl-[protein] + ATP = O-phospho-L-seryl-[protein] + ADP + H(+)</text>
        <dbReference type="Rhea" id="RHEA:17989"/>
        <dbReference type="Rhea" id="RHEA-COMP:9863"/>
        <dbReference type="Rhea" id="RHEA-COMP:11604"/>
        <dbReference type="ChEBI" id="CHEBI:15378"/>
        <dbReference type="ChEBI" id="CHEBI:29999"/>
        <dbReference type="ChEBI" id="CHEBI:30616"/>
        <dbReference type="ChEBI" id="CHEBI:83421"/>
        <dbReference type="ChEBI" id="CHEBI:456216"/>
        <dbReference type="EC" id="2.7.11.1"/>
    </reaction>
</comment>
<name>A0A9P4J4V9_9PEZI</name>
<evidence type="ECO:0000256" key="2">
    <source>
        <dbReference type="ARBA" id="ARBA00022527"/>
    </source>
</evidence>
<dbReference type="SMART" id="SM00220">
    <property type="entry name" value="S_TKc"/>
    <property type="match status" value="1"/>
</dbReference>
<evidence type="ECO:0000313" key="12">
    <source>
        <dbReference type="Proteomes" id="UP000799439"/>
    </source>
</evidence>
<dbReference type="SUPFAM" id="SSF56112">
    <property type="entry name" value="Protein kinase-like (PK-like)"/>
    <property type="match status" value="1"/>
</dbReference>
<accession>A0A9P4J4V9</accession>
<dbReference type="EC" id="2.7.11.1" evidence="1"/>
<dbReference type="Proteomes" id="UP000799439">
    <property type="component" value="Unassembled WGS sequence"/>
</dbReference>
<evidence type="ECO:0000256" key="6">
    <source>
        <dbReference type="ARBA" id="ARBA00022840"/>
    </source>
</evidence>
<evidence type="ECO:0000256" key="8">
    <source>
        <dbReference type="ARBA" id="ARBA00048679"/>
    </source>
</evidence>
<dbReference type="AlphaFoldDB" id="A0A9P4J4V9"/>
<evidence type="ECO:0000256" key="4">
    <source>
        <dbReference type="ARBA" id="ARBA00022741"/>
    </source>
</evidence>
<dbReference type="PANTHER" id="PTHR24356:SF400">
    <property type="entry name" value="SERINE_THREONINE-PROTEIN KINASE CBK1"/>
    <property type="match status" value="1"/>
</dbReference>
<evidence type="ECO:0000259" key="10">
    <source>
        <dbReference type="PROSITE" id="PS50011"/>
    </source>
</evidence>
<evidence type="ECO:0000256" key="9">
    <source>
        <dbReference type="SAM" id="MobiDB-lite"/>
    </source>
</evidence>
<evidence type="ECO:0000256" key="7">
    <source>
        <dbReference type="ARBA" id="ARBA00047899"/>
    </source>
</evidence>
<evidence type="ECO:0000256" key="5">
    <source>
        <dbReference type="ARBA" id="ARBA00022777"/>
    </source>
</evidence>
<keyword evidence="6" id="KW-0067">ATP-binding</keyword>
<dbReference type="PROSITE" id="PS50011">
    <property type="entry name" value="PROTEIN_KINASE_DOM"/>
    <property type="match status" value="1"/>
</dbReference>
<comment type="catalytic activity">
    <reaction evidence="7">
        <text>L-threonyl-[protein] + ATP = O-phospho-L-threonyl-[protein] + ADP + H(+)</text>
        <dbReference type="Rhea" id="RHEA:46608"/>
        <dbReference type="Rhea" id="RHEA-COMP:11060"/>
        <dbReference type="Rhea" id="RHEA-COMP:11605"/>
        <dbReference type="ChEBI" id="CHEBI:15378"/>
        <dbReference type="ChEBI" id="CHEBI:30013"/>
        <dbReference type="ChEBI" id="CHEBI:30616"/>
        <dbReference type="ChEBI" id="CHEBI:61977"/>
        <dbReference type="ChEBI" id="CHEBI:456216"/>
        <dbReference type="EC" id="2.7.11.1"/>
    </reaction>
</comment>
<dbReference type="InterPro" id="IPR050236">
    <property type="entry name" value="Ser_Thr_kinase_AGC"/>
</dbReference>
<dbReference type="EMBL" id="ML996086">
    <property type="protein sequence ID" value="KAF2152463.1"/>
    <property type="molecule type" value="Genomic_DNA"/>
</dbReference>
<dbReference type="GO" id="GO:0004674">
    <property type="term" value="F:protein serine/threonine kinase activity"/>
    <property type="evidence" value="ECO:0007669"/>
    <property type="project" value="UniProtKB-KW"/>
</dbReference>
<reference evidence="11" key="1">
    <citation type="journal article" date="2020" name="Stud. Mycol.">
        <title>101 Dothideomycetes genomes: a test case for predicting lifestyles and emergence of pathogens.</title>
        <authorList>
            <person name="Haridas S."/>
            <person name="Albert R."/>
            <person name="Binder M."/>
            <person name="Bloem J."/>
            <person name="Labutti K."/>
            <person name="Salamov A."/>
            <person name="Andreopoulos B."/>
            <person name="Baker S."/>
            <person name="Barry K."/>
            <person name="Bills G."/>
            <person name="Bluhm B."/>
            <person name="Cannon C."/>
            <person name="Castanera R."/>
            <person name="Culley D."/>
            <person name="Daum C."/>
            <person name="Ezra D."/>
            <person name="Gonzalez J."/>
            <person name="Henrissat B."/>
            <person name="Kuo A."/>
            <person name="Liang C."/>
            <person name="Lipzen A."/>
            <person name="Lutzoni F."/>
            <person name="Magnuson J."/>
            <person name="Mondo S."/>
            <person name="Nolan M."/>
            <person name="Ohm R."/>
            <person name="Pangilinan J."/>
            <person name="Park H.-J."/>
            <person name="Ramirez L."/>
            <person name="Alfaro M."/>
            <person name="Sun H."/>
            <person name="Tritt A."/>
            <person name="Yoshinaga Y."/>
            <person name="Zwiers L.-H."/>
            <person name="Turgeon B."/>
            <person name="Goodwin S."/>
            <person name="Spatafora J."/>
            <person name="Crous P."/>
            <person name="Grigoriev I."/>
        </authorList>
    </citation>
    <scope>NUCLEOTIDE SEQUENCE</scope>
    <source>
        <strain evidence="11">CBS 260.36</strain>
    </source>
</reference>
<dbReference type="GO" id="GO:0035556">
    <property type="term" value="P:intracellular signal transduction"/>
    <property type="evidence" value="ECO:0007669"/>
    <property type="project" value="TreeGrafter"/>
</dbReference>
<keyword evidence="4" id="KW-0547">Nucleotide-binding</keyword>
<sequence length="599" mass="68842">MGWIHRDIKPDNFLVNETGHLKISDFGLSFDGHWAHSQSYYHTQRYNIFEQYAVDIEGDTEDQDQAASEMPRKSNKSRHVNRESNDTSRSTVTEIIEWRNRCQRRDIARSIVGTSQYMAPEVILGQDYDSCCDWWSLGIIMYECLYGSTPFWQGSRELTKECILNHVTTLHFPSKDRWSRPTTEFRRWLPPVSMTAIDLMEKILTNKERRLPLTLHEPTGSKSNRLRHVSNGLKSQDRVSQKLKIGIESHPWFSTIQWEHMHRMRPPFVPNFRPNQSIAKYFEEEKYILEDSSATSTSADNACKPDDGLHGKVLAPVADVDGAAAFVRHAQPMAASRIPWNRDVMDHRSSKTPMRHIESIPNQILTSTKHRALRLWHNLRHEKPFGNRTEAISNAGFERSTRAIAHSEIRSLPTQLDGEAVFATSNQADLAMYTLMREYAGAASDNNGEWLSPSRINDPHSRLANPVAEKSKHKRQLPKRARDKILRDPVYGQQVLEVRKRVGFLGYSYRRRRDRTGTPWIDHLGGEATQTYSDERSATADQSTHQAQMHDLDGTVEGAGGMVDGGRWKDHKRPKERGGQYGRRRRGSQLLPARHSVFD</sequence>
<dbReference type="Pfam" id="PF00069">
    <property type="entry name" value="Pkinase"/>
    <property type="match status" value="2"/>
</dbReference>
<keyword evidence="5 11" id="KW-0418">Kinase</keyword>
<keyword evidence="2" id="KW-0723">Serine/threonine-protein kinase</keyword>
<protein>
    <recommendedName>
        <fullName evidence="1">non-specific serine/threonine protein kinase</fullName>
        <ecNumber evidence="1">2.7.11.1</ecNumber>
    </recommendedName>
</protein>
<organism evidence="11 12">
    <name type="scientific">Myriangium duriaei CBS 260.36</name>
    <dbReference type="NCBI Taxonomy" id="1168546"/>
    <lineage>
        <taxon>Eukaryota</taxon>
        <taxon>Fungi</taxon>
        <taxon>Dikarya</taxon>
        <taxon>Ascomycota</taxon>
        <taxon>Pezizomycotina</taxon>
        <taxon>Dothideomycetes</taxon>
        <taxon>Dothideomycetidae</taxon>
        <taxon>Myriangiales</taxon>
        <taxon>Myriangiaceae</taxon>
        <taxon>Myriangium</taxon>
    </lineage>
</organism>
<dbReference type="Gene3D" id="1.10.510.10">
    <property type="entry name" value="Transferase(Phosphotransferase) domain 1"/>
    <property type="match status" value="1"/>
</dbReference>
<evidence type="ECO:0000256" key="1">
    <source>
        <dbReference type="ARBA" id="ARBA00012513"/>
    </source>
</evidence>
<evidence type="ECO:0000313" key="11">
    <source>
        <dbReference type="EMBL" id="KAF2152463.1"/>
    </source>
</evidence>
<gene>
    <name evidence="11" type="ORF">K461DRAFT_278693</name>
</gene>
<keyword evidence="3" id="KW-0808">Transferase</keyword>
<dbReference type="OrthoDB" id="3638488at2759"/>
<comment type="caution">
    <text evidence="11">The sequence shown here is derived from an EMBL/GenBank/DDBJ whole genome shotgun (WGS) entry which is preliminary data.</text>
</comment>
<dbReference type="PANTHER" id="PTHR24356">
    <property type="entry name" value="SERINE/THREONINE-PROTEIN KINASE"/>
    <property type="match status" value="1"/>
</dbReference>
<dbReference type="InterPro" id="IPR000719">
    <property type="entry name" value="Prot_kinase_dom"/>
</dbReference>
<dbReference type="InterPro" id="IPR011009">
    <property type="entry name" value="Kinase-like_dom_sf"/>
</dbReference>
<feature type="domain" description="Protein kinase" evidence="10">
    <location>
        <begin position="1"/>
        <end position="253"/>
    </location>
</feature>
<feature type="region of interest" description="Disordered" evidence="9">
    <location>
        <begin position="61"/>
        <end position="88"/>
    </location>
</feature>